<gene>
    <name evidence="9" type="ORF">AUK40_04000</name>
</gene>
<evidence type="ECO:0000259" key="8">
    <source>
        <dbReference type="Pfam" id="PF02397"/>
    </source>
</evidence>
<evidence type="ECO:0000256" key="3">
    <source>
        <dbReference type="ARBA" id="ARBA00022679"/>
    </source>
</evidence>
<dbReference type="GO" id="GO:0016020">
    <property type="term" value="C:membrane"/>
    <property type="evidence" value="ECO:0007669"/>
    <property type="project" value="UniProtKB-SubCell"/>
</dbReference>
<feature type="transmembrane region" description="Helical" evidence="7">
    <location>
        <begin position="12"/>
        <end position="32"/>
    </location>
</feature>
<feature type="transmembrane region" description="Helical" evidence="7">
    <location>
        <begin position="60"/>
        <end position="78"/>
    </location>
</feature>
<proteinExistence type="inferred from homology"/>
<evidence type="ECO:0000256" key="6">
    <source>
        <dbReference type="ARBA" id="ARBA00023136"/>
    </source>
</evidence>
<reference evidence="9 10" key="1">
    <citation type="journal article" date="2016" name="Environ. Microbiol.">
        <title>Genomic resolution of a cold subsurface aquifer community provides metabolic insights for novel microbes adapted to high CO concentrations.</title>
        <authorList>
            <person name="Probst A.J."/>
            <person name="Castelle C.J."/>
            <person name="Singh A."/>
            <person name="Brown C.T."/>
            <person name="Anantharaman K."/>
            <person name="Sharon I."/>
            <person name="Hug L.A."/>
            <person name="Burstein D."/>
            <person name="Emerson J.B."/>
            <person name="Thomas B.C."/>
            <person name="Banfield J.F."/>
        </authorList>
    </citation>
    <scope>NUCLEOTIDE SEQUENCE [LARGE SCALE GENOMIC DNA]</scope>
    <source>
        <strain evidence="9">CG2_30_54_11</strain>
    </source>
</reference>
<keyword evidence="3 9" id="KW-0808">Transferase</keyword>
<dbReference type="InterPro" id="IPR003362">
    <property type="entry name" value="Bact_transf"/>
</dbReference>
<dbReference type="NCBIfam" id="TIGR03023">
    <property type="entry name" value="WcaJ_sugtrans"/>
    <property type="match status" value="1"/>
</dbReference>
<feature type="transmembrane region" description="Helical" evidence="7">
    <location>
        <begin position="90"/>
        <end position="110"/>
    </location>
</feature>
<dbReference type="Pfam" id="PF02397">
    <property type="entry name" value="Bac_transf"/>
    <property type="match status" value="1"/>
</dbReference>
<dbReference type="Gene3D" id="3.40.50.720">
    <property type="entry name" value="NAD(P)-binding Rossmann-like Domain"/>
    <property type="match status" value="1"/>
</dbReference>
<dbReference type="InterPro" id="IPR017473">
    <property type="entry name" value="Undecaprenyl-P_gluc_Ptfrase"/>
</dbReference>
<dbReference type="GO" id="GO:0016780">
    <property type="term" value="F:phosphotransferase activity, for other substituted phosphate groups"/>
    <property type="evidence" value="ECO:0007669"/>
    <property type="project" value="TreeGrafter"/>
</dbReference>
<evidence type="ECO:0000313" key="9">
    <source>
        <dbReference type="EMBL" id="OIP97094.1"/>
    </source>
</evidence>
<dbReference type="Pfam" id="PF13727">
    <property type="entry name" value="CoA_binding_3"/>
    <property type="match status" value="1"/>
</dbReference>
<comment type="caution">
    <text evidence="9">The sequence shown here is derived from an EMBL/GenBank/DDBJ whole genome shotgun (WGS) entry which is preliminary data.</text>
</comment>
<evidence type="ECO:0000256" key="2">
    <source>
        <dbReference type="ARBA" id="ARBA00006464"/>
    </source>
</evidence>
<dbReference type="STRING" id="1817892.AUK40_04000"/>
<keyword evidence="6 7" id="KW-0472">Membrane</keyword>
<dbReference type="Proteomes" id="UP000183245">
    <property type="component" value="Unassembled WGS sequence"/>
</dbReference>
<protein>
    <submittedName>
        <fullName evidence="9">Undecaprenyl-phosphate glucose phosphotransferase</fullName>
    </submittedName>
</protein>
<comment type="similarity">
    <text evidence="2">Belongs to the bacterial sugar transferase family.</text>
</comment>
<evidence type="ECO:0000256" key="7">
    <source>
        <dbReference type="SAM" id="Phobius"/>
    </source>
</evidence>
<organism evidence="9 10">
    <name type="scientific">Candidatus Wirthbacteria bacterium CG2_30_54_11</name>
    <dbReference type="NCBI Taxonomy" id="1817892"/>
    <lineage>
        <taxon>Bacteria</taxon>
        <taxon>Candidatus Wirthbacteria</taxon>
    </lineage>
</organism>
<keyword evidence="5 7" id="KW-1133">Transmembrane helix</keyword>
<dbReference type="NCBIfam" id="TIGR03025">
    <property type="entry name" value="EPS_sugtrans"/>
    <property type="match status" value="1"/>
</dbReference>
<name>A0A1J5IXW0_9BACT</name>
<dbReference type="InterPro" id="IPR017475">
    <property type="entry name" value="EPS_sugar_tfrase"/>
</dbReference>
<evidence type="ECO:0000256" key="5">
    <source>
        <dbReference type="ARBA" id="ARBA00022989"/>
    </source>
</evidence>
<keyword evidence="4 7" id="KW-0812">Transmembrane</keyword>
<evidence type="ECO:0000256" key="1">
    <source>
        <dbReference type="ARBA" id="ARBA00004141"/>
    </source>
</evidence>
<evidence type="ECO:0000256" key="4">
    <source>
        <dbReference type="ARBA" id="ARBA00022692"/>
    </source>
</evidence>
<feature type="transmembrane region" description="Helical" evidence="7">
    <location>
        <begin position="122"/>
        <end position="147"/>
    </location>
</feature>
<sequence length="495" mass="56317">MKARTLNRIFTCLFILTDFVAIFLSFVTAYVIRRQADVATSLDLIEVPVLDFAFRDFIRIAPWISLAWLLLFVLTGQYSRIEKRTATQEMYRIFQGTSLGLLSLMVFAFFQGRNLFSRLIIVYAWSISLFALGTGRLLLHFCLNFLWSRGIGTRRTLFCSLGKIGRPFLEGIRQRGWSGHQMIGVLEKEFHEVPTEEPDLLPEPTPKGPIIEPDPGLIAGFPYRGSIQELTAILVNERVDEVIIGLGTLSDPETTEIFSICQLHHVRVSFIPDVMSLTSRLSVSETLNGIPLLSQKRYPLQGFSAIVKRLFDISLSGVGLIVLSPFMALVALLVKTGSPGPVLYGQERTGLFGRTFRILKFRSMHHQSAEKQGVHWTVANDKRRTGIGRLIRRTNLDELPQLWNILKGDMSLVGPRPEQPQFVQQLKKDLPLYNERHAIRPGLTGWAQVNGWRGNTSIAERLQYDLFYIENWSLGFDLKIMLLTFRSFFFARGAY</sequence>
<dbReference type="AlphaFoldDB" id="A0A1J5IXW0"/>
<dbReference type="PANTHER" id="PTHR30576:SF0">
    <property type="entry name" value="UNDECAPRENYL-PHOSPHATE N-ACETYLGALACTOSAMINYL 1-PHOSPHATE TRANSFERASE-RELATED"/>
    <property type="match status" value="1"/>
</dbReference>
<dbReference type="PANTHER" id="PTHR30576">
    <property type="entry name" value="COLANIC BIOSYNTHESIS UDP-GLUCOSE LIPID CARRIER TRANSFERASE"/>
    <property type="match status" value="1"/>
</dbReference>
<accession>A0A1J5IXW0</accession>
<feature type="domain" description="Bacterial sugar transferase" evidence="8">
    <location>
        <begin position="308"/>
        <end position="489"/>
    </location>
</feature>
<feature type="transmembrane region" description="Helical" evidence="7">
    <location>
        <begin position="310"/>
        <end position="334"/>
    </location>
</feature>
<dbReference type="EMBL" id="MNZT01000069">
    <property type="protein sequence ID" value="OIP97094.1"/>
    <property type="molecule type" value="Genomic_DNA"/>
</dbReference>
<evidence type="ECO:0000313" key="10">
    <source>
        <dbReference type="Proteomes" id="UP000183245"/>
    </source>
</evidence>
<comment type="subcellular location">
    <subcellularLocation>
        <location evidence="1">Membrane</location>
        <topology evidence="1">Multi-pass membrane protein</topology>
    </subcellularLocation>
</comment>